<keyword evidence="1" id="KW-0472">Membrane</keyword>
<proteinExistence type="predicted"/>
<organism evidence="2">
    <name type="scientific">Nothobranchius korthausae</name>
    <dbReference type="NCBI Taxonomy" id="1143690"/>
    <lineage>
        <taxon>Eukaryota</taxon>
        <taxon>Metazoa</taxon>
        <taxon>Chordata</taxon>
        <taxon>Craniata</taxon>
        <taxon>Vertebrata</taxon>
        <taxon>Euteleostomi</taxon>
        <taxon>Actinopterygii</taxon>
        <taxon>Neopterygii</taxon>
        <taxon>Teleostei</taxon>
        <taxon>Neoteleostei</taxon>
        <taxon>Acanthomorphata</taxon>
        <taxon>Ovalentaria</taxon>
        <taxon>Atherinomorphae</taxon>
        <taxon>Cyprinodontiformes</taxon>
        <taxon>Nothobranchiidae</taxon>
        <taxon>Nothobranchius</taxon>
    </lineage>
</organism>
<feature type="transmembrane region" description="Helical" evidence="1">
    <location>
        <begin position="97"/>
        <end position="117"/>
    </location>
</feature>
<reference evidence="2" key="2">
    <citation type="submission" date="2016-06" db="EMBL/GenBank/DDBJ databases">
        <title>The genome of a short-lived fish provides insights into sex chromosome evolution and the genetic control of aging.</title>
        <authorList>
            <person name="Reichwald K."/>
            <person name="Felder M."/>
            <person name="Petzold A."/>
            <person name="Koch P."/>
            <person name="Groth M."/>
            <person name="Platzer M."/>
        </authorList>
    </citation>
    <scope>NUCLEOTIDE SEQUENCE</scope>
    <source>
        <tissue evidence="2">Brain</tissue>
    </source>
</reference>
<protein>
    <submittedName>
        <fullName evidence="2">Uncharacterized protein</fullName>
    </submittedName>
</protein>
<name>A0A1A8GDB6_9TELE</name>
<evidence type="ECO:0000256" key="1">
    <source>
        <dbReference type="SAM" id="Phobius"/>
    </source>
</evidence>
<feature type="transmembrane region" description="Helical" evidence="1">
    <location>
        <begin position="21"/>
        <end position="44"/>
    </location>
</feature>
<gene>
    <name evidence="2" type="primary">Nfu_g_1_003844</name>
</gene>
<dbReference type="AlphaFoldDB" id="A0A1A8GDB6"/>
<evidence type="ECO:0000313" key="2">
    <source>
        <dbReference type="EMBL" id="SBQ69740.1"/>
    </source>
</evidence>
<dbReference type="EMBL" id="HAEC01001663">
    <property type="protein sequence ID" value="SBQ69740.1"/>
    <property type="molecule type" value="Transcribed_RNA"/>
</dbReference>
<accession>A0A1A8GDB6</accession>
<keyword evidence="1" id="KW-1133">Transmembrane helix</keyword>
<feature type="non-terminal residue" evidence="2">
    <location>
        <position position="141"/>
    </location>
</feature>
<sequence length="141" mass="16614">RSCCFGPSSSHRWITYPCLELLLYVTLFRILWPPLSTCLPTFLLDSYYRHLLVSISSHSLRYSSTQSTLTCPRFWFLPVPVWSSVLSFPHRYLNKRIIILLLFFVFVILHILGQTAYPHDTPCYKCWCRIKRDAASQLRPI</sequence>
<keyword evidence="1" id="KW-0812">Transmembrane</keyword>
<feature type="non-terminal residue" evidence="2">
    <location>
        <position position="1"/>
    </location>
</feature>
<reference evidence="2" key="1">
    <citation type="submission" date="2016-05" db="EMBL/GenBank/DDBJ databases">
        <authorList>
            <person name="Lavstsen T."/>
            <person name="Jespersen J.S."/>
        </authorList>
    </citation>
    <scope>NUCLEOTIDE SEQUENCE</scope>
    <source>
        <tissue evidence="2">Brain</tissue>
    </source>
</reference>